<keyword evidence="2" id="KW-1185">Reference proteome</keyword>
<dbReference type="EMBL" id="VLNR01000003">
    <property type="protein sequence ID" value="TSE11029.1"/>
    <property type="molecule type" value="Genomic_DNA"/>
</dbReference>
<proteinExistence type="predicted"/>
<accession>A0A554VQZ5</accession>
<name>A0A554VQZ5_9FLAO</name>
<evidence type="ECO:0000313" key="2">
    <source>
        <dbReference type="Proteomes" id="UP000318833"/>
    </source>
</evidence>
<reference evidence="1 2" key="1">
    <citation type="submission" date="2019-07" db="EMBL/GenBank/DDBJ databases">
        <title>The draft genome sequence of Aquimarina algiphila M91.</title>
        <authorList>
            <person name="Meng X."/>
        </authorList>
    </citation>
    <scope>NUCLEOTIDE SEQUENCE [LARGE SCALE GENOMIC DNA]</scope>
    <source>
        <strain evidence="1 2">M91</strain>
    </source>
</reference>
<organism evidence="1 2">
    <name type="scientific">Aquimarina algiphila</name>
    <dbReference type="NCBI Taxonomy" id="2047982"/>
    <lineage>
        <taxon>Bacteria</taxon>
        <taxon>Pseudomonadati</taxon>
        <taxon>Bacteroidota</taxon>
        <taxon>Flavobacteriia</taxon>
        <taxon>Flavobacteriales</taxon>
        <taxon>Flavobacteriaceae</taxon>
        <taxon>Aquimarina</taxon>
    </lineage>
</organism>
<sequence>MKQFVYIIISTLVFACAKAPSKELDMEASETIEALEEDSRPIISENEAYIILITQKLQEFIDKETLEKSHPDFSSRSKQNSVLSIKDTNIKEVNFIGAFQTVSDSIKTVKTEVVFATTIDTIITTIKTSNIEIEGELLKTTKITFDTIGTKSTSDL</sequence>
<protein>
    <submittedName>
        <fullName evidence="1">Uncharacterized protein</fullName>
    </submittedName>
</protein>
<evidence type="ECO:0000313" key="1">
    <source>
        <dbReference type="EMBL" id="TSE11029.1"/>
    </source>
</evidence>
<dbReference type="RefSeq" id="WP_143915307.1">
    <property type="nucleotide sequence ID" value="NZ_CANLFO010000018.1"/>
</dbReference>
<gene>
    <name evidence="1" type="ORF">FOF46_02045</name>
</gene>
<dbReference type="PROSITE" id="PS51257">
    <property type="entry name" value="PROKAR_LIPOPROTEIN"/>
    <property type="match status" value="1"/>
</dbReference>
<dbReference type="Proteomes" id="UP000318833">
    <property type="component" value="Unassembled WGS sequence"/>
</dbReference>
<dbReference type="OrthoDB" id="1164979at2"/>
<dbReference type="AlphaFoldDB" id="A0A554VQZ5"/>
<comment type="caution">
    <text evidence="1">The sequence shown here is derived from an EMBL/GenBank/DDBJ whole genome shotgun (WGS) entry which is preliminary data.</text>
</comment>